<dbReference type="Proteomes" id="UP000187203">
    <property type="component" value="Unassembled WGS sequence"/>
</dbReference>
<name>A0A1R3KGD7_9ROSI</name>
<gene>
    <name evidence="1" type="ORF">COLO4_08296</name>
</gene>
<organism evidence="1 2">
    <name type="scientific">Corchorus olitorius</name>
    <dbReference type="NCBI Taxonomy" id="93759"/>
    <lineage>
        <taxon>Eukaryota</taxon>
        <taxon>Viridiplantae</taxon>
        <taxon>Streptophyta</taxon>
        <taxon>Embryophyta</taxon>
        <taxon>Tracheophyta</taxon>
        <taxon>Spermatophyta</taxon>
        <taxon>Magnoliopsida</taxon>
        <taxon>eudicotyledons</taxon>
        <taxon>Gunneridae</taxon>
        <taxon>Pentapetalae</taxon>
        <taxon>rosids</taxon>
        <taxon>malvids</taxon>
        <taxon>Malvales</taxon>
        <taxon>Malvaceae</taxon>
        <taxon>Grewioideae</taxon>
        <taxon>Apeibeae</taxon>
        <taxon>Corchorus</taxon>
    </lineage>
</organism>
<evidence type="ECO:0000313" key="2">
    <source>
        <dbReference type="Proteomes" id="UP000187203"/>
    </source>
</evidence>
<protein>
    <submittedName>
        <fullName evidence="1">Uncharacterized protein</fullName>
    </submittedName>
</protein>
<sequence length="69" mass="8231">MGHHHHHHHHHHPHGDSPYEDPFLRCFCCPCFLVSSILQGFGRCLSAACYPLFRCFGYDDWGRPHRHYY</sequence>
<comment type="caution">
    <text evidence="1">The sequence shown here is derived from an EMBL/GenBank/DDBJ whole genome shotgun (WGS) entry which is preliminary data.</text>
</comment>
<reference evidence="2" key="1">
    <citation type="submission" date="2013-09" db="EMBL/GenBank/DDBJ databases">
        <title>Corchorus olitorius genome sequencing.</title>
        <authorList>
            <person name="Alam M."/>
            <person name="Haque M.S."/>
            <person name="Islam M.S."/>
            <person name="Emdad E.M."/>
            <person name="Islam M.M."/>
            <person name="Ahmed B."/>
            <person name="Halim A."/>
            <person name="Hossen Q.M.M."/>
            <person name="Hossain M.Z."/>
            <person name="Ahmed R."/>
            <person name="Khan M.M."/>
            <person name="Islam R."/>
            <person name="Rashid M.M."/>
            <person name="Khan S.A."/>
            <person name="Rahman M.S."/>
            <person name="Alam M."/>
            <person name="Yahiya A.S."/>
            <person name="Khan M.S."/>
            <person name="Azam M.S."/>
            <person name="Haque T."/>
            <person name="Lashkar M.Z.H."/>
            <person name="Akhand A.I."/>
            <person name="Morshed G."/>
            <person name="Roy S."/>
            <person name="Uddin K.S."/>
            <person name="Rabeya T."/>
            <person name="Hossain A.S."/>
            <person name="Chowdhury A."/>
            <person name="Snigdha A.R."/>
            <person name="Mortoza M.S."/>
            <person name="Matin S.A."/>
            <person name="Hoque S.M.E."/>
            <person name="Islam M.K."/>
            <person name="Roy D.K."/>
            <person name="Haider R."/>
            <person name="Moosa M.M."/>
            <person name="Elias S.M."/>
            <person name="Hasan A.M."/>
            <person name="Jahan S."/>
            <person name="Shafiuddin M."/>
            <person name="Mahmood N."/>
            <person name="Shommy N.S."/>
        </authorList>
    </citation>
    <scope>NUCLEOTIDE SEQUENCE [LARGE SCALE GENOMIC DNA]</scope>
    <source>
        <strain evidence="2">cv. O-4</strain>
    </source>
</reference>
<proteinExistence type="predicted"/>
<dbReference type="EMBL" id="AWUE01013703">
    <property type="protein sequence ID" value="OMP06166.1"/>
    <property type="molecule type" value="Genomic_DNA"/>
</dbReference>
<keyword evidence="2" id="KW-1185">Reference proteome</keyword>
<accession>A0A1R3KGD7</accession>
<dbReference type="AlphaFoldDB" id="A0A1R3KGD7"/>
<evidence type="ECO:0000313" key="1">
    <source>
        <dbReference type="EMBL" id="OMP06166.1"/>
    </source>
</evidence>